<evidence type="ECO:0000256" key="1">
    <source>
        <dbReference type="ARBA" id="ARBA00009080"/>
    </source>
</evidence>
<evidence type="ECO:0000259" key="6">
    <source>
        <dbReference type="Pfam" id="PF14833"/>
    </source>
</evidence>
<dbReference type="EMBL" id="BOSE01000010">
    <property type="protein sequence ID" value="GIP18818.1"/>
    <property type="molecule type" value="Genomic_DNA"/>
</dbReference>
<feature type="domain" description="3-hydroxyisobutyrate dehydrogenase-like NAD-binding" evidence="6">
    <location>
        <begin position="171"/>
        <end position="288"/>
    </location>
</feature>
<feature type="active site" evidence="4">
    <location>
        <position position="177"/>
    </location>
</feature>
<gene>
    <name evidence="7" type="primary">ykwC</name>
    <name evidence="7" type="ORF">J40TS1_44600</name>
</gene>
<dbReference type="Proteomes" id="UP000683139">
    <property type="component" value="Unassembled WGS sequence"/>
</dbReference>
<keyword evidence="8" id="KW-1185">Reference proteome</keyword>
<dbReference type="Gene3D" id="3.40.50.720">
    <property type="entry name" value="NAD(P)-binding Rossmann-like Domain"/>
    <property type="match status" value="1"/>
</dbReference>
<reference evidence="7" key="1">
    <citation type="submission" date="2021-03" db="EMBL/GenBank/DDBJ databases">
        <title>Antimicrobial resistance genes in bacteria isolated from Japanese honey, and their potential for conferring macrolide and lincosamide resistance in the American foulbrood pathogen Paenibacillus larvae.</title>
        <authorList>
            <person name="Okamoto M."/>
            <person name="Kumagai M."/>
            <person name="Kanamori H."/>
            <person name="Takamatsu D."/>
        </authorList>
    </citation>
    <scope>NUCLEOTIDE SEQUENCE</scope>
    <source>
        <strain evidence="7">J40TS1</strain>
    </source>
</reference>
<accession>A0A920D0Q9</accession>
<dbReference type="InterPro" id="IPR036291">
    <property type="entry name" value="NAD(P)-bd_dom_sf"/>
</dbReference>
<dbReference type="PIRSF" id="PIRSF000103">
    <property type="entry name" value="HIBADH"/>
    <property type="match status" value="1"/>
</dbReference>
<name>A0A920D0Q9_9BACL</name>
<dbReference type="InterPro" id="IPR029154">
    <property type="entry name" value="HIBADH-like_NADP-bd"/>
</dbReference>
<dbReference type="PANTHER" id="PTHR43060:SF15">
    <property type="entry name" value="3-HYDROXYISOBUTYRATE DEHYDROGENASE-LIKE 1, MITOCHONDRIAL-RELATED"/>
    <property type="match status" value="1"/>
</dbReference>
<keyword evidence="2" id="KW-0560">Oxidoreductase</keyword>
<dbReference type="SUPFAM" id="SSF48179">
    <property type="entry name" value="6-phosphogluconate dehydrogenase C-terminal domain-like"/>
    <property type="match status" value="1"/>
</dbReference>
<dbReference type="AlphaFoldDB" id="A0A920D0Q9"/>
<evidence type="ECO:0000259" key="5">
    <source>
        <dbReference type="Pfam" id="PF03446"/>
    </source>
</evidence>
<keyword evidence="3" id="KW-0520">NAD</keyword>
<evidence type="ECO:0000313" key="7">
    <source>
        <dbReference type="EMBL" id="GIP18818.1"/>
    </source>
</evidence>
<dbReference type="InterPro" id="IPR013328">
    <property type="entry name" value="6PGD_dom2"/>
</dbReference>
<dbReference type="InterPro" id="IPR015815">
    <property type="entry name" value="HIBADH-related"/>
</dbReference>
<evidence type="ECO:0000256" key="2">
    <source>
        <dbReference type="ARBA" id="ARBA00023002"/>
    </source>
</evidence>
<dbReference type="Gene3D" id="1.10.1040.10">
    <property type="entry name" value="N-(1-d-carboxylethyl)-l-norvaline Dehydrogenase, domain 2"/>
    <property type="match status" value="1"/>
</dbReference>
<comment type="similarity">
    <text evidence="1">Belongs to the HIBADH-related family.</text>
</comment>
<dbReference type="Pfam" id="PF03446">
    <property type="entry name" value="NAD_binding_2"/>
    <property type="match status" value="1"/>
</dbReference>
<dbReference type="GO" id="GO:0051287">
    <property type="term" value="F:NAD binding"/>
    <property type="evidence" value="ECO:0007669"/>
    <property type="project" value="InterPro"/>
</dbReference>
<evidence type="ECO:0000256" key="4">
    <source>
        <dbReference type="PIRSR" id="PIRSR000103-1"/>
    </source>
</evidence>
<dbReference type="RefSeq" id="WP_213519467.1">
    <property type="nucleotide sequence ID" value="NZ_BOSE01000010.1"/>
</dbReference>
<feature type="domain" description="6-phosphogluconate dehydrogenase NADP-binding" evidence="5">
    <location>
        <begin position="9"/>
        <end position="166"/>
    </location>
</feature>
<dbReference type="InterPro" id="IPR006115">
    <property type="entry name" value="6PGDH_NADP-bd"/>
</dbReference>
<dbReference type="PANTHER" id="PTHR43060">
    <property type="entry name" value="3-HYDROXYISOBUTYRATE DEHYDROGENASE-LIKE 1, MITOCHONDRIAL-RELATED"/>
    <property type="match status" value="1"/>
</dbReference>
<comment type="caution">
    <text evidence="7">The sequence shown here is derived from an EMBL/GenBank/DDBJ whole genome shotgun (WGS) entry which is preliminary data.</text>
</comment>
<protein>
    <submittedName>
        <fullName evidence="7">Oxidoreductase YkwC</fullName>
    </submittedName>
</protein>
<dbReference type="GO" id="GO:0016491">
    <property type="term" value="F:oxidoreductase activity"/>
    <property type="evidence" value="ECO:0007669"/>
    <property type="project" value="UniProtKB-KW"/>
</dbReference>
<proteinExistence type="inferred from homology"/>
<dbReference type="InterPro" id="IPR008927">
    <property type="entry name" value="6-PGluconate_DH-like_C_sf"/>
</dbReference>
<evidence type="ECO:0000313" key="8">
    <source>
        <dbReference type="Proteomes" id="UP000683139"/>
    </source>
</evidence>
<dbReference type="SUPFAM" id="SSF51735">
    <property type="entry name" value="NAD(P)-binding Rossmann-fold domains"/>
    <property type="match status" value="1"/>
</dbReference>
<sequence length="292" mass="30205">MAIDPSKTKVGFIGTGVMGSSMAKHLMGGGYELHIYNRTKAKAQDLLELGMVWHDTPGEVAAASDVVFTIVGYPSDVEAIYLGEGGIIQSAQCGAYLIDMTTSSPALAVRIHEAAASKGQFALDAPVSGGDVGARNAALSIMVGGDQQAFAAIEPLLALMGKNIVLQGGPGAGQHTKMVNQIAIASGMVGVCEALIYAKNAGLDLNNVLRSIESGAAGSWSLSNLAPRIIAGNFEPGFYVKHFIKDMGIALDAAAEMGIDLPGLSLARELYGRIADAGLADKGTHALYLAWD</sequence>
<dbReference type="Pfam" id="PF14833">
    <property type="entry name" value="NAD_binding_11"/>
    <property type="match status" value="1"/>
</dbReference>
<evidence type="ECO:0000256" key="3">
    <source>
        <dbReference type="ARBA" id="ARBA00023027"/>
    </source>
</evidence>
<dbReference type="GO" id="GO:0050661">
    <property type="term" value="F:NADP binding"/>
    <property type="evidence" value="ECO:0007669"/>
    <property type="project" value="InterPro"/>
</dbReference>
<organism evidence="7 8">
    <name type="scientific">Paenibacillus montaniterrae</name>
    <dbReference type="NCBI Taxonomy" id="429341"/>
    <lineage>
        <taxon>Bacteria</taxon>
        <taxon>Bacillati</taxon>
        <taxon>Bacillota</taxon>
        <taxon>Bacilli</taxon>
        <taxon>Bacillales</taxon>
        <taxon>Paenibacillaceae</taxon>
        <taxon>Paenibacillus</taxon>
    </lineage>
</organism>